<accession>A0ABW6KJJ9</accession>
<evidence type="ECO:0000313" key="2">
    <source>
        <dbReference type="EMBL" id="MFE9168076.1"/>
    </source>
</evidence>
<feature type="region of interest" description="Disordered" evidence="1">
    <location>
        <begin position="1"/>
        <end position="50"/>
    </location>
</feature>
<dbReference type="EMBL" id="JBIAFJ010000001">
    <property type="protein sequence ID" value="MFE9168076.1"/>
    <property type="molecule type" value="Genomic_DNA"/>
</dbReference>
<dbReference type="Gene3D" id="2.60.40.1180">
    <property type="entry name" value="Golgi alpha-mannosidase II"/>
    <property type="match status" value="1"/>
</dbReference>
<reference evidence="2 3" key="1">
    <citation type="submission" date="2024-10" db="EMBL/GenBank/DDBJ databases">
        <title>The Natural Products Discovery Center: Release of the First 8490 Sequenced Strains for Exploring Actinobacteria Biosynthetic Diversity.</title>
        <authorList>
            <person name="Kalkreuter E."/>
            <person name="Kautsar S.A."/>
            <person name="Yang D."/>
            <person name="Bader C.D."/>
            <person name="Teijaro C.N."/>
            <person name="Fluegel L."/>
            <person name="Davis C.M."/>
            <person name="Simpson J.R."/>
            <person name="Lauterbach L."/>
            <person name="Steele A.D."/>
            <person name="Gui C."/>
            <person name="Meng S."/>
            <person name="Li G."/>
            <person name="Viehrig K."/>
            <person name="Ye F."/>
            <person name="Su P."/>
            <person name="Kiefer A.F."/>
            <person name="Nichols A."/>
            <person name="Cepeda A.J."/>
            <person name="Yan W."/>
            <person name="Fan B."/>
            <person name="Jiang Y."/>
            <person name="Adhikari A."/>
            <person name="Zheng C.-J."/>
            <person name="Schuster L."/>
            <person name="Cowan T.M."/>
            <person name="Smanski M.J."/>
            <person name="Chevrette M.G."/>
            <person name="De Carvalho L.P.S."/>
            <person name="Shen B."/>
        </authorList>
    </citation>
    <scope>NUCLEOTIDE SEQUENCE [LARGE SCALE GENOMIC DNA]</scope>
    <source>
        <strain evidence="2 3">NPDC007147</strain>
    </source>
</reference>
<keyword evidence="3" id="KW-1185">Reference proteome</keyword>
<evidence type="ECO:0008006" key="4">
    <source>
        <dbReference type="Google" id="ProtNLM"/>
    </source>
</evidence>
<proteinExistence type="predicted"/>
<name>A0ABW6KJJ9_9ACTN</name>
<gene>
    <name evidence="2" type="ORF">ACFYNZ_00855</name>
</gene>
<organism evidence="2 3">
    <name type="scientific">Streptomyces kebangsaanensis</name>
    <dbReference type="NCBI Taxonomy" id="864058"/>
    <lineage>
        <taxon>Bacteria</taxon>
        <taxon>Bacillati</taxon>
        <taxon>Actinomycetota</taxon>
        <taxon>Actinomycetes</taxon>
        <taxon>Kitasatosporales</taxon>
        <taxon>Streptomycetaceae</taxon>
        <taxon>Streptomyces</taxon>
    </lineage>
</organism>
<dbReference type="RefSeq" id="WP_388343029.1">
    <property type="nucleotide sequence ID" value="NZ_JBIAFJ010000001.1"/>
</dbReference>
<dbReference type="SUPFAM" id="SSF51011">
    <property type="entry name" value="Glycosyl hydrolase domain"/>
    <property type="match status" value="1"/>
</dbReference>
<sequence>MPSRAGDASAGAEARDASASSDTPAGPGASDTPADPGRVTPHRVGGTALQDGRLTAVLEPLSWNVIRLA</sequence>
<protein>
    <recommendedName>
        <fullName evidence="4">Hydrolase</fullName>
    </recommendedName>
</protein>
<dbReference type="Proteomes" id="UP001601197">
    <property type="component" value="Unassembled WGS sequence"/>
</dbReference>
<evidence type="ECO:0000313" key="3">
    <source>
        <dbReference type="Proteomes" id="UP001601197"/>
    </source>
</evidence>
<comment type="caution">
    <text evidence="2">The sequence shown here is derived from an EMBL/GenBank/DDBJ whole genome shotgun (WGS) entry which is preliminary data.</text>
</comment>
<dbReference type="InterPro" id="IPR013780">
    <property type="entry name" value="Glyco_hydro_b"/>
</dbReference>
<evidence type="ECO:0000256" key="1">
    <source>
        <dbReference type="SAM" id="MobiDB-lite"/>
    </source>
</evidence>
<feature type="compositionally biased region" description="Low complexity" evidence="1">
    <location>
        <begin position="1"/>
        <end position="22"/>
    </location>
</feature>